<sequence>MISGAVDVGTWGEASEGVSTAAMVQGHLNMIWVLLAAGLVFFMQAGFMCLESGLTEAKNSINVAVKNLADFVIATLMFWFVGFGLMFGDTLWGLVGTSHLMVNADDPWRAVFFVFQAVFAGTAATITSGAVAGRIKFGGYLGISLVISALVYPVFGHWAWGGLLRGTASGWLETLGFIDFAGSTVVHSVGGWVALAGVMVVGPRLNRFDEKGNPRNFSSHSIVMAYLGTFILFFGWFGFNCGSTLAATSDVAGIALNTLLSACWGAFASGVVSRLADPLKKWRAEMVCNGLLGGLVGITAGCASVSPLGASCIGVVSGVLVYGASEWLLRRARLDDVVGAVAVHGVCGAWGTLAAGLFISPALLGETSRLWQVAVQGLGVVVCFGWSFFISYAAFSLMHAIWGLRVSAEDERLGLNVCEHGATSTLYNLTEAMNHVTVTKDYSSDLKVAVKDGEELAELALGFNNLLDATRTAMDRVREQSHLAREAEAEARRALGHVEVEKKMAQKASRQAQREHGRSVAAMAELAREQEKAVEKQAVLEQVLQTAVQLSEGAMQGIGRMMAAGNRVSVGIEDLNQASREIIQVVEVITSIADETNLLSLNATIEAARLHGSGQGFQVIAREIKALSHSTRDEVRNVAQRVGWFRKQVDHLAGCIGAQDSIADDHVKEITRFHEAFEGLLAQAGLEGKEDVAWAEAS</sequence>
<dbReference type="Gene3D" id="1.10.287.950">
    <property type="entry name" value="Methyl-accepting chemotaxis protein"/>
    <property type="match status" value="1"/>
</dbReference>
<keyword evidence="7 10" id="KW-0924">Ammonia transport</keyword>
<comment type="similarity">
    <text evidence="8">Belongs to the methyl-accepting chemotaxis (MCP) protein family.</text>
</comment>
<name>A0ABM7PJR9_9BACT</name>
<evidence type="ECO:0000259" key="12">
    <source>
        <dbReference type="PROSITE" id="PS50885"/>
    </source>
</evidence>
<evidence type="ECO:0000256" key="3">
    <source>
        <dbReference type="ARBA" id="ARBA00022448"/>
    </source>
</evidence>
<evidence type="ECO:0000256" key="2">
    <source>
        <dbReference type="ARBA" id="ARBA00005887"/>
    </source>
</evidence>
<dbReference type="PROSITE" id="PS01219">
    <property type="entry name" value="AMMONIUM_TRANSP"/>
    <property type="match status" value="1"/>
</dbReference>
<evidence type="ECO:0000256" key="6">
    <source>
        <dbReference type="ARBA" id="ARBA00023136"/>
    </source>
</evidence>
<feature type="domain" description="Methyl-accepting transducer" evidence="11">
    <location>
        <begin position="487"/>
        <end position="684"/>
    </location>
</feature>
<feature type="transmembrane region" description="Helical" evidence="10">
    <location>
        <begin position="308"/>
        <end position="329"/>
    </location>
</feature>
<keyword evidence="4 10" id="KW-0812">Transmembrane</keyword>
<evidence type="ECO:0000256" key="8">
    <source>
        <dbReference type="ARBA" id="ARBA00029447"/>
    </source>
</evidence>
<dbReference type="InterPro" id="IPR003660">
    <property type="entry name" value="HAMP_dom"/>
</dbReference>
<feature type="transmembrane region" description="Helical" evidence="10">
    <location>
        <begin position="108"/>
        <end position="132"/>
    </location>
</feature>
<dbReference type="Proteomes" id="UP001320148">
    <property type="component" value="Chromosome"/>
</dbReference>
<keyword evidence="6 10" id="KW-0472">Membrane</keyword>
<evidence type="ECO:0000256" key="1">
    <source>
        <dbReference type="ARBA" id="ARBA00004141"/>
    </source>
</evidence>
<comment type="similarity">
    <text evidence="2 10">Belongs to the ammonia transporter channel (TC 1.A.11.2) family.</text>
</comment>
<evidence type="ECO:0000256" key="4">
    <source>
        <dbReference type="ARBA" id="ARBA00022692"/>
    </source>
</evidence>
<feature type="transmembrane region" description="Helical" evidence="10">
    <location>
        <begin position="71"/>
        <end position="88"/>
    </location>
</feature>
<evidence type="ECO:0000256" key="5">
    <source>
        <dbReference type="ARBA" id="ARBA00022989"/>
    </source>
</evidence>
<evidence type="ECO:0000259" key="11">
    <source>
        <dbReference type="PROSITE" id="PS50111"/>
    </source>
</evidence>
<feature type="transmembrane region" description="Helical" evidence="10">
    <location>
        <begin position="30"/>
        <end position="50"/>
    </location>
</feature>
<dbReference type="PROSITE" id="PS50885">
    <property type="entry name" value="HAMP"/>
    <property type="match status" value="1"/>
</dbReference>
<gene>
    <name evidence="13" type="ORF">DSLASN_34420</name>
</gene>
<dbReference type="InterPro" id="IPR004089">
    <property type="entry name" value="MCPsignal_dom"/>
</dbReference>
<accession>A0ABM7PJR9</accession>
<dbReference type="Pfam" id="PF00015">
    <property type="entry name" value="MCPsignal"/>
    <property type="match status" value="1"/>
</dbReference>
<feature type="transmembrane region" description="Helical" evidence="10">
    <location>
        <begin position="180"/>
        <end position="201"/>
    </location>
</feature>
<feature type="transmembrane region" description="Helical" evidence="10">
    <location>
        <begin position="341"/>
        <end position="364"/>
    </location>
</feature>
<feature type="transmembrane region" description="Helical" evidence="10">
    <location>
        <begin position="251"/>
        <end position="272"/>
    </location>
</feature>
<keyword evidence="5 10" id="KW-1133">Transmembrane helix</keyword>
<dbReference type="SUPFAM" id="SSF111352">
    <property type="entry name" value="Ammonium transporter"/>
    <property type="match status" value="1"/>
</dbReference>
<dbReference type="Pfam" id="PF00909">
    <property type="entry name" value="Ammonium_transp"/>
    <property type="match status" value="1"/>
</dbReference>
<proteinExistence type="inferred from homology"/>
<evidence type="ECO:0000256" key="10">
    <source>
        <dbReference type="RuleBase" id="RU362002"/>
    </source>
</evidence>
<dbReference type="PROSITE" id="PS50111">
    <property type="entry name" value="CHEMOTAXIS_TRANSDUC_2"/>
    <property type="match status" value="1"/>
</dbReference>
<evidence type="ECO:0000313" key="14">
    <source>
        <dbReference type="Proteomes" id="UP001320148"/>
    </source>
</evidence>
<feature type="transmembrane region" description="Helical" evidence="10">
    <location>
        <begin position="139"/>
        <end position="160"/>
    </location>
</feature>
<dbReference type="InterPro" id="IPR029020">
    <property type="entry name" value="Ammonium/urea_transptr"/>
</dbReference>
<dbReference type="EMBL" id="AP024488">
    <property type="protein sequence ID" value="BCS97810.1"/>
    <property type="molecule type" value="Genomic_DNA"/>
</dbReference>
<protein>
    <recommendedName>
        <fullName evidence="10">Ammonium transporter</fullName>
    </recommendedName>
</protein>
<dbReference type="SUPFAM" id="SSF58104">
    <property type="entry name" value="Methyl-accepting chemotaxis protein (MCP) signaling domain"/>
    <property type="match status" value="1"/>
</dbReference>
<dbReference type="InterPro" id="IPR024041">
    <property type="entry name" value="NH4_transpt_AmtB-like_dom"/>
</dbReference>
<dbReference type="InterPro" id="IPR001905">
    <property type="entry name" value="Ammonium_transpt"/>
</dbReference>
<keyword evidence="14" id="KW-1185">Reference proteome</keyword>
<keyword evidence="3 10" id="KW-0813">Transport</keyword>
<evidence type="ECO:0000256" key="9">
    <source>
        <dbReference type="PROSITE-ProRule" id="PRU00284"/>
    </source>
</evidence>
<evidence type="ECO:0000313" key="13">
    <source>
        <dbReference type="EMBL" id="BCS97810.1"/>
    </source>
</evidence>
<feature type="transmembrane region" description="Helical" evidence="10">
    <location>
        <begin position="370"/>
        <end position="395"/>
    </location>
</feature>
<feature type="transmembrane region" description="Helical" evidence="10">
    <location>
        <begin position="222"/>
        <end position="239"/>
    </location>
</feature>
<evidence type="ECO:0000256" key="7">
    <source>
        <dbReference type="ARBA" id="ARBA00023177"/>
    </source>
</evidence>
<keyword evidence="9" id="KW-0807">Transducer</keyword>
<feature type="domain" description="HAMP" evidence="12">
    <location>
        <begin position="420"/>
        <end position="475"/>
    </location>
</feature>
<dbReference type="PANTHER" id="PTHR11730:SF6">
    <property type="entry name" value="AMMONIUM TRANSPORTER"/>
    <property type="match status" value="1"/>
</dbReference>
<dbReference type="InterPro" id="IPR018047">
    <property type="entry name" value="Ammonium_transpt_CS"/>
</dbReference>
<organism evidence="13 14">
    <name type="scientific">Desulfoluna limicola</name>
    <dbReference type="NCBI Taxonomy" id="2810562"/>
    <lineage>
        <taxon>Bacteria</taxon>
        <taxon>Pseudomonadati</taxon>
        <taxon>Thermodesulfobacteriota</taxon>
        <taxon>Desulfobacteria</taxon>
        <taxon>Desulfobacterales</taxon>
        <taxon>Desulfolunaceae</taxon>
        <taxon>Desulfoluna</taxon>
    </lineage>
</organism>
<dbReference type="PANTHER" id="PTHR11730">
    <property type="entry name" value="AMMONIUM TRANSPORTER"/>
    <property type="match status" value="1"/>
</dbReference>
<comment type="subcellular location">
    <subcellularLocation>
        <location evidence="10">Cell membrane</location>
        <topology evidence="10">Multi-pass membrane protein</topology>
    </subcellularLocation>
    <subcellularLocation>
        <location evidence="1">Membrane</location>
        <topology evidence="1">Multi-pass membrane protein</topology>
    </subcellularLocation>
</comment>
<dbReference type="NCBIfam" id="TIGR00836">
    <property type="entry name" value="amt"/>
    <property type="match status" value="1"/>
</dbReference>
<reference evidence="13 14" key="1">
    <citation type="submission" date="2021-02" db="EMBL/GenBank/DDBJ databases">
        <title>Complete genome of Desulfoluna sp. strain ASN36.</title>
        <authorList>
            <person name="Takahashi A."/>
            <person name="Kojima H."/>
            <person name="Fukui M."/>
        </authorList>
    </citation>
    <scope>NUCLEOTIDE SEQUENCE [LARGE SCALE GENOMIC DNA]</scope>
    <source>
        <strain evidence="13 14">ASN36</strain>
    </source>
</reference>
<dbReference type="Gene3D" id="1.10.3430.10">
    <property type="entry name" value="Ammonium transporter AmtB like domains"/>
    <property type="match status" value="1"/>
</dbReference>